<evidence type="ECO:0000313" key="2">
    <source>
        <dbReference type="Proteomes" id="UP000076394"/>
    </source>
</evidence>
<dbReference type="RefSeq" id="WP_062900264.1">
    <property type="nucleotide sequence ID" value="NZ_CP011127.1"/>
</dbReference>
<sequence length="177" mass="20588">MGNERDMDLNNIKQQEDRINTYGEEYVNLSLMSIITLIGTIAMRNYKYTMGEYSENLTPNESSLLMEVYFREEIGIIDACRATGLSTENVLHLFSNIYNKGYLKKVKKGKKTYYSIADNPPGDWQDVLEGYQKATDVCNYFCKDLSDEKKQEIWDMLLDIKHNVNDYHVRMSGISFL</sequence>
<name>A0A142VBX7_9CHLR</name>
<dbReference type="InterPro" id="IPR036390">
    <property type="entry name" value="WH_DNA-bd_sf"/>
</dbReference>
<dbReference type="PATRIC" id="fig|61435.8.peg.1346"/>
<evidence type="ECO:0008006" key="3">
    <source>
        <dbReference type="Google" id="ProtNLM"/>
    </source>
</evidence>
<dbReference type="SUPFAM" id="SSF46785">
    <property type="entry name" value="Winged helix' DNA-binding domain"/>
    <property type="match status" value="1"/>
</dbReference>
<proteinExistence type="predicted"/>
<gene>
    <name evidence="1" type="ORF">Dm11a5_1353</name>
</gene>
<dbReference type="Proteomes" id="UP000076394">
    <property type="component" value="Chromosome"/>
</dbReference>
<dbReference type="EMBL" id="CP011127">
    <property type="protein sequence ID" value="AMU87179.1"/>
    <property type="molecule type" value="Genomic_DNA"/>
</dbReference>
<dbReference type="AlphaFoldDB" id="A0A142VBX7"/>
<accession>A0A142VBX7</accession>
<reference evidence="1 2" key="1">
    <citation type="submission" date="2015-03" db="EMBL/GenBank/DDBJ databases">
        <title>Genomic characterization of Dehalococcoides mccartyi strain 11a5, an unusal plasmid-containing chloroethene dechlorinator.</title>
        <authorList>
            <person name="Zhao S."/>
            <person name="Ding C."/>
            <person name="He J."/>
        </authorList>
    </citation>
    <scope>NUCLEOTIDE SEQUENCE [LARGE SCALE GENOMIC DNA]</scope>
    <source>
        <strain evidence="1 2">11a5</strain>
    </source>
</reference>
<organism evidence="1 2">
    <name type="scientific">Dehalococcoides mccartyi</name>
    <dbReference type="NCBI Taxonomy" id="61435"/>
    <lineage>
        <taxon>Bacteria</taxon>
        <taxon>Bacillati</taxon>
        <taxon>Chloroflexota</taxon>
        <taxon>Dehalococcoidia</taxon>
        <taxon>Dehalococcoidales</taxon>
        <taxon>Dehalococcoidaceae</taxon>
        <taxon>Dehalococcoides</taxon>
    </lineage>
</organism>
<evidence type="ECO:0000313" key="1">
    <source>
        <dbReference type="EMBL" id="AMU87179.1"/>
    </source>
</evidence>
<protein>
    <recommendedName>
        <fullName evidence="3">MarR family transcriptional regulator</fullName>
    </recommendedName>
</protein>